<dbReference type="PaxDb" id="55529-EKX55388"/>
<organism evidence="2">
    <name type="scientific">Guillardia theta (strain CCMP2712)</name>
    <name type="common">Cryptophyte</name>
    <dbReference type="NCBI Taxonomy" id="905079"/>
    <lineage>
        <taxon>Eukaryota</taxon>
        <taxon>Cryptophyceae</taxon>
        <taxon>Pyrenomonadales</taxon>
        <taxon>Geminigeraceae</taxon>
        <taxon>Guillardia</taxon>
    </lineage>
</organism>
<name>L1K4W3_GUITC</name>
<proteinExistence type="predicted"/>
<accession>L1K4W3</accession>
<dbReference type="HOGENOM" id="CLU_140683_0_0_1"/>
<evidence type="ECO:0000313" key="2">
    <source>
        <dbReference type="EMBL" id="EKX55388.1"/>
    </source>
</evidence>
<dbReference type="RefSeq" id="XP_005842368.1">
    <property type="nucleotide sequence ID" value="XM_005842311.1"/>
</dbReference>
<dbReference type="EnsemblProtists" id="EKX55388">
    <property type="protein sequence ID" value="EKX55388"/>
    <property type="gene ID" value="GUITHDRAFT_131602"/>
</dbReference>
<dbReference type="AlphaFoldDB" id="L1K4W3"/>
<reference evidence="3" key="3">
    <citation type="submission" date="2015-06" db="UniProtKB">
        <authorList>
            <consortium name="EnsemblProtists"/>
        </authorList>
    </citation>
    <scope>IDENTIFICATION</scope>
</reference>
<dbReference type="EMBL" id="JH992965">
    <property type="protein sequence ID" value="EKX55388.1"/>
    <property type="molecule type" value="Genomic_DNA"/>
</dbReference>
<gene>
    <name evidence="2" type="ORF">GUITHDRAFT_131602</name>
</gene>
<reference evidence="2 4" key="1">
    <citation type="journal article" date="2012" name="Nature">
        <title>Algal genomes reveal evolutionary mosaicism and the fate of nucleomorphs.</title>
        <authorList>
            <consortium name="DOE Joint Genome Institute"/>
            <person name="Curtis B.A."/>
            <person name="Tanifuji G."/>
            <person name="Burki F."/>
            <person name="Gruber A."/>
            <person name="Irimia M."/>
            <person name="Maruyama S."/>
            <person name="Arias M.C."/>
            <person name="Ball S.G."/>
            <person name="Gile G.H."/>
            <person name="Hirakawa Y."/>
            <person name="Hopkins J.F."/>
            <person name="Kuo A."/>
            <person name="Rensing S.A."/>
            <person name="Schmutz J."/>
            <person name="Symeonidi A."/>
            <person name="Elias M."/>
            <person name="Eveleigh R.J."/>
            <person name="Herman E.K."/>
            <person name="Klute M.J."/>
            <person name="Nakayama T."/>
            <person name="Obornik M."/>
            <person name="Reyes-Prieto A."/>
            <person name="Armbrust E.V."/>
            <person name="Aves S.J."/>
            <person name="Beiko R.G."/>
            <person name="Coutinho P."/>
            <person name="Dacks J.B."/>
            <person name="Durnford D.G."/>
            <person name="Fast N.M."/>
            <person name="Green B.R."/>
            <person name="Grisdale C.J."/>
            <person name="Hempel F."/>
            <person name="Henrissat B."/>
            <person name="Hoppner M.P."/>
            <person name="Ishida K."/>
            <person name="Kim E."/>
            <person name="Koreny L."/>
            <person name="Kroth P.G."/>
            <person name="Liu Y."/>
            <person name="Malik S.B."/>
            <person name="Maier U.G."/>
            <person name="McRose D."/>
            <person name="Mock T."/>
            <person name="Neilson J.A."/>
            <person name="Onodera N.T."/>
            <person name="Poole A.M."/>
            <person name="Pritham E.J."/>
            <person name="Richards T.A."/>
            <person name="Rocap G."/>
            <person name="Roy S.W."/>
            <person name="Sarai C."/>
            <person name="Schaack S."/>
            <person name="Shirato S."/>
            <person name="Slamovits C.H."/>
            <person name="Spencer D.F."/>
            <person name="Suzuki S."/>
            <person name="Worden A.Z."/>
            <person name="Zauner S."/>
            <person name="Barry K."/>
            <person name="Bell C."/>
            <person name="Bharti A.K."/>
            <person name="Crow J.A."/>
            <person name="Grimwood J."/>
            <person name="Kramer R."/>
            <person name="Lindquist E."/>
            <person name="Lucas S."/>
            <person name="Salamov A."/>
            <person name="McFadden G.I."/>
            <person name="Lane C.E."/>
            <person name="Keeling P.J."/>
            <person name="Gray M.W."/>
            <person name="Grigoriev I.V."/>
            <person name="Archibald J.M."/>
        </authorList>
    </citation>
    <scope>NUCLEOTIDE SEQUENCE</scope>
    <source>
        <strain evidence="2 4">CCMP2712</strain>
    </source>
</reference>
<protein>
    <submittedName>
        <fullName evidence="2 3">Uncharacterized protein</fullName>
    </submittedName>
</protein>
<dbReference type="Proteomes" id="UP000011087">
    <property type="component" value="Unassembled WGS sequence"/>
</dbReference>
<sequence>MAHSGTSSDIATDPVPEQDIADSLSWQHVLFPDGHLASRASSFGSLKSLVESSSEEEEADHEHQEFSETSKCEEQGAARNHGVRDSCMVSCSRAGYMHDCQDGLVQGPLKKYISLPRNFKFEKRRPRYAIKVEGEQGMLLRALEHAMVKRQGLDLNDVGVNA</sequence>
<evidence type="ECO:0000313" key="3">
    <source>
        <dbReference type="EnsemblProtists" id="EKX55388"/>
    </source>
</evidence>
<feature type="region of interest" description="Disordered" evidence="1">
    <location>
        <begin position="47"/>
        <end position="83"/>
    </location>
</feature>
<keyword evidence="4" id="KW-1185">Reference proteome</keyword>
<evidence type="ECO:0000313" key="4">
    <source>
        <dbReference type="Proteomes" id="UP000011087"/>
    </source>
</evidence>
<dbReference type="GeneID" id="17312100"/>
<feature type="compositionally biased region" description="Basic and acidic residues" evidence="1">
    <location>
        <begin position="60"/>
        <end position="76"/>
    </location>
</feature>
<reference evidence="4" key="2">
    <citation type="submission" date="2012-11" db="EMBL/GenBank/DDBJ databases">
        <authorList>
            <person name="Kuo A."/>
            <person name="Curtis B.A."/>
            <person name="Tanifuji G."/>
            <person name="Burki F."/>
            <person name="Gruber A."/>
            <person name="Irimia M."/>
            <person name="Maruyama S."/>
            <person name="Arias M.C."/>
            <person name="Ball S.G."/>
            <person name="Gile G.H."/>
            <person name="Hirakawa Y."/>
            <person name="Hopkins J.F."/>
            <person name="Rensing S.A."/>
            <person name="Schmutz J."/>
            <person name="Symeonidi A."/>
            <person name="Elias M."/>
            <person name="Eveleigh R.J."/>
            <person name="Herman E.K."/>
            <person name="Klute M.J."/>
            <person name="Nakayama T."/>
            <person name="Obornik M."/>
            <person name="Reyes-Prieto A."/>
            <person name="Armbrust E.V."/>
            <person name="Aves S.J."/>
            <person name="Beiko R.G."/>
            <person name="Coutinho P."/>
            <person name="Dacks J.B."/>
            <person name="Durnford D.G."/>
            <person name="Fast N.M."/>
            <person name="Green B.R."/>
            <person name="Grisdale C."/>
            <person name="Hempe F."/>
            <person name="Henrissat B."/>
            <person name="Hoppner M.P."/>
            <person name="Ishida K.-I."/>
            <person name="Kim E."/>
            <person name="Koreny L."/>
            <person name="Kroth P.G."/>
            <person name="Liu Y."/>
            <person name="Malik S.-B."/>
            <person name="Maier U.G."/>
            <person name="McRose D."/>
            <person name="Mock T."/>
            <person name="Neilson J.A."/>
            <person name="Onodera N.T."/>
            <person name="Poole A.M."/>
            <person name="Pritham E.J."/>
            <person name="Richards T.A."/>
            <person name="Rocap G."/>
            <person name="Roy S.W."/>
            <person name="Sarai C."/>
            <person name="Schaack S."/>
            <person name="Shirato S."/>
            <person name="Slamovits C.H."/>
            <person name="Spencer D.F."/>
            <person name="Suzuki S."/>
            <person name="Worden A.Z."/>
            <person name="Zauner S."/>
            <person name="Barry K."/>
            <person name="Bell C."/>
            <person name="Bharti A.K."/>
            <person name="Crow J.A."/>
            <person name="Grimwood J."/>
            <person name="Kramer R."/>
            <person name="Lindquist E."/>
            <person name="Lucas S."/>
            <person name="Salamov A."/>
            <person name="McFadden G.I."/>
            <person name="Lane C.E."/>
            <person name="Keeling P.J."/>
            <person name="Gray M.W."/>
            <person name="Grigoriev I.V."/>
            <person name="Archibald J.M."/>
        </authorList>
    </citation>
    <scope>NUCLEOTIDE SEQUENCE</scope>
    <source>
        <strain evidence="4">CCMP2712</strain>
    </source>
</reference>
<evidence type="ECO:0000256" key="1">
    <source>
        <dbReference type="SAM" id="MobiDB-lite"/>
    </source>
</evidence>
<dbReference type="KEGG" id="gtt:GUITHDRAFT_131602"/>